<feature type="domain" description="Outer membrane protein beta-barrel" evidence="3">
    <location>
        <begin position="373"/>
        <end position="759"/>
    </location>
</feature>
<dbReference type="SUPFAM" id="SSF49464">
    <property type="entry name" value="Carboxypeptidase regulatory domain-like"/>
    <property type="match status" value="1"/>
</dbReference>
<dbReference type="EMBL" id="RPDH01000002">
    <property type="protein sequence ID" value="RPE08066.1"/>
    <property type="molecule type" value="Genomic_DNA"/>
</dbReference>
<dbReference type="Gene3D" id="2.60.40.1120">
    <property type="entry name" value="Carboxypeptidase-like, regulatory domain"/>
    <property type="match status" value="1"/>
</dbReference>
<evidence type="ECO:0000256" key="1">
    <source>
        <dbReference type="SAM" id="MobiDB-lite"/>
    </source>
</evidence>
<dbReference type="OrthoDB" id="905812at2"/>
<dbReference type="Pfam" id="PF14905">
    <property type="entry name" value="OMP_b-brl_3"/>
    <property type="match status" value="1"/>
</dbReference>
<dbReference type="Pfam" id="PF13620">
    <property type="entry name" value="CarboxypepD_reg"/>
    <property type="match status" value="1"/>
</dbReference>
<feature type="region of interest" description="Disordered" evidence="1">
    <location>
        <begin position="790"/>
        <end position="811"/>
    </location>
</feature>
<evidence type="ECO:0000256" key="2">
    <source>
        <dbReference type="SAM" id="SignalP"/>
    </source>
</evidence>
<evidence type="ECO:0000313" key="4">
    <source>
        <dbReference type="EMBL" id="RPE08066.1"/>
    </source>
</evidence>
<dbReference type="SUPFAM" id="SSF56935">
    <property type="entry name" value="Porins"/>
    <property type="match status" value="1"/>
</dbReference>
<sequence>MQRLLLPFLLMAFLPPARAQVSGKLTDAEGRPLPHAGVLLLQARDSALVKSALTNDSGVFQLSVPAGEHFLRFTYTGFRPRDLPAGRGDMGVIVLQPAARDLNEVVVRAEKPLFQQSAGGLVVNVAGSVLSRGNSALQVLERSPGVTIDQRNAGISLNGKDGVAVMLNGKVQRMSTAQLISLLGSMSADNIEKIELIATPGAGFDAEGSAGFINIVLKKDKRAGTRGAMSATAGHGWGEKGTISLQLAHNRKKLGINGAYTYSRDNTYSFMFIRSTQYMPILGGDLEVHFRDTAHRITNNHEASLELELQLNQKTTTGAAFTFQHSGNSLRTNTHATYNALPDSVLLFNGFTHQRNRWTNAGATFYLAKKLREGETVNLQADYLYFYNNNPSTVTNTFLTPLGEPAGGNDSLFSPHQQGDARTTIRVGVLKADYTRQLTRKLKLEAGIKGTSTHVSSASGIRSLVNGDWVYRSEAKNDVGMQEGVGAAYASLQAQFDSATRLDAGMRYEYAFTAVENERTKDRVIDRRRGVLFPNIALTRRLSSVAELQLSYTKRIGRPTYNDLASFVFYSDPTAVYTGNSLLQPAITHNIKLNYQYRSYAFSLLYSRDEQPIARWQLTKGPAENLLYISPQNMAWQQYLTFQAVAPVKINTWWSMNYGFTGGLRCFKVLHTMQPVEKSYFGYSVTASQLFALPKNWSLEISGWYTGQSYYGSVRSNPAGTLNAGVKKELSNNRGMLQFSVADIFRTLHFQNRYGTLTEEVFNIRSHVDFNTETRRIPVFRLSYSRSFGSGAARQRQGSGSGEEKERIRKD</sequence>
<dbReference type="InterPro" id="IPR008969">
    <property type="entry name" value="CarboxyPept-like_regulatory"/>
</dbReference>
<dbReference type="PANTHER" id="PTHR40980:SF3">
    <property type="entry name" value="TONB-DEPENDENT RECEPTOR-LIKE BETA-BARREL DOMAIN-CONTAINING PROTEIN"/>
    <property type="match status" value="1"/>
</dbReference>
<protein>
    <recommendedName>
        <fullName evidence="3">Outer membrane protein beta-barrel domain-containing protein</fullName>
    </recommendedName>
</protein>
<name>A0A3N4PIM0_9BACT</name>
<dbReference type="Gene3D" id="2.170.130.10">
    <property type="entry name" value="TonB-dependent receptor, plug domain"/>
    <property type="match status" value="1"/>
</dbReference>
<gene>
    <name evidence="4" type="ORF">EGT74_13415</name>
</gene>
<organism evidence="4 5">
    <name type="scientific">Chitinophaga lutea</name>
    <dbReference type="NCBI Taxonomy" id="2488634"/>
    <lineage>
        <taxon>Bacteria</taxon>
        <taxon>Pseudomonadati</taxon>
        <taxon>Bacteroidota</taxon>
        <taxon>Chitinophagia</taxon>
        <taxon>Chitinophagales</taxon>
        <taxon>Chitinophagaceae</taxon>
        <taxon>Chitinophaga</taxon>
    </lineage>
</organism>
<comment type="caution">
    <text evidence="4">The sequence shown here is derived from an EMBL/GenBank/DDBJ whole genome shotgun (WGS) entry which is preliminary data.</text>
</comment>
<evidence type="ECO:0000313" key="5">
    <source>
        <dbReference type="Proteomes" id="UP000278351"/>
    </source>
</evidence>
<evidence type="ECO:0000259" key="3">
    <source>
        <dbReference type="Pfam" id="PF14905"/>
    </source>
</evidence>
<reference evidence="4 5" key="1">
    <citation type="submission" date="2018-11" db="EMBL/GenBank/DDBJ databases">
        <title>Chitinophaga lutea sp.nov., isolate from arsenic contaminated soil.</title>
        <authorList>
            <person name="Zong Y."/>
        </authorList>
    </citation>
    <scope>NUCLEOTIDE SEQUENCE [LARGE SCALE GENOMIC DNA]</scope>
    <source>
        <strain evidence="4 5">ZY74</strain>
    </source>
</reference>
<dbReference type="AlphaFoldDB" id="A0A3N4PIM0"/>
<dbReference type="Proteomes" id="UP000278351">
    <property type="component" value="Unassembled WGS sequence"/>
</dbReference>
<dbReference type="InterPro" id="IPR037066">
    <property type="entry name" value="Plug_dom_sf"/>
</dbReference>
<keyword evidence="2" id="KW-0732">Signal</keyword>
<proteinExistence type="predicted"/>
<accession>A0A3N4PIM0</accession>
<feature type="chain" id="PRO_5018296549" description="Outer membrane protein beta-barrel domain-containing protein" evidence="2">
    <location>
        <begin position="20"/>
        <end position="811"/>
    </location>
</feature>
<dbReference type="InterPro" id="IPR041700">
    <property type="entry name" value="OMP_b-brl_3"/>
</dbReference>
<dbReference type="PANTHER" id="PTHR40980">
    <property type="entry name" value="PLUG DOMAIN-CONTAINING PROTEIN"/>
    <property type="match status" value="1"/>
</dbReference>
<feature type="compositionally biased region" description="Basic and acidic residues" evidence="1">
    <location>
        <begin position="802"/>
        <end position="811"/>
    </location>
</feature>
<keyword evidence="5" id="KW-1185">Reference proteome</keyword>
<dbReference type="RefSeq" id="WP_123847065.1">
    <property type="nucleotide sequence ID" value="NZ_RPDH01000002.1"/>
</dbReference>
<feature type="signal peptide" evidence="2">
    <location>
        <begin position="1"/>
        <end position="19"/>
    </location>
</feature>